<evidence type="ECO:0000313" key="3">
    <source>
        <dbReference type="Proteomes" id="UP000281955"/>
    </source>
</evidence>
<evidence type="ECO:0000313" key="2">
    <source>
        <dbReference type="EMBL" id="RKS74134.1"/>
    </source>
</evidence>
<reference evidence="2 3" key="1">
    <citation type="submission" date="2018-10" db="EMBL/GenBank/DDBJ databases">
        <title>Genomic Encyclopedia of Archaeal and Bacterial Type Strains, Phase II (KMG-II): from individual species to whole genera.</title>
        <authorList>
            <person name="Goeker M."/>
        </authorList>
    </citation>
    <scope>NUCLEOTIDE SEQUENCE [LARGE SCALE GENOMIC DNA]</scope>
    <source>
        <strain evidence="2 3">RP-AC37</strain>
    </source>
</reference>
<dbReference type="AlphaFoldDB" id="A0A420XPM6"/>
<evidence type="ECO:0000256" key="1">
    <source>
        <dbReference type="SAM" id="MobiDB-lite"/>
    </source>
</evidence>
<name>A0A420XPM6_9ACTN</name>
<accession>A0A420XPM6</accession>
<organism evidence="2 3">
    <name type="scientific">Motilibacter peucedani</name>
    <dbReference type="NCBI Taxonomy" id="598650"/>
    <lineage>
        <taxon>Bacteria</taxon>
        <taxon>Bacillati</taxon>
        <taxon>Actinomycetota</taxon>
        <taxon>Actinomycetes</taxon>
        <taxon>Motilibacterales</taxon>
        <taxon>Motilibacteraceae</taxon>
        <taxon>Motilibacter</taxon>
    </lineage>
</organism>
<evidence type="ECO:0008006" key="4">
    <source>
        <dbReference type="Google" id="ProtNLM"/>
    </source>
</evidence>
<sequence>MNQEVGEFSLTGHAEPQARQLPDLSSTDQAELEHLVNAVQALNPQPRAQRWRSLTYCLVDAVWSIGARYDTVVVPLVRRVAHEHGDGEPLVDTGTPLPRDPAPLRAFLARFGPHNPLTSVTNRQRTSTRGGALKADVARRYAEVLLEHGVGTLADVAPLMRDARRFEHVNDTLRRLPGEGQHGVRRNYLWMLAGDDDGVKPDRMVLRWFARHGQHVEPLEAAMLVRAIADRLTELGHPTTPWEVDHAIWSAQRAPRHS</sequence>
<dbReference type="InParanoid" id="A0A420XPM6"/>
<keyword evidence="3" id="KW-1185">Reference proteome</keyword>
<dbReference type="RefSeq" id="WP_231121777.1">
    <property type="nucleotide sequence ID" value="NZ_RBWV01000012.1"/>
</dbReference>
<gene>
    <name evidence="2" type="ORF">CLV35_2636</name>
</gene>
<proteinExistence type="predicted"/>
<feature type="region of interest" description="Disordered" evidence="1">
    <location>
        <begin position="1"/>
        <end position="20"/>
    </location>
</feature>
<dbReference type="EMBL" id="RBWV01000012">
    <property type="protein sequence ID" value="RKS74134.1"/>
    <property type="molecule type" value="Genomic_DNA"/>
</dbReference>
<dbReference type="Proteomes" id="UP000281955">
    <property type="component" value="Unassembled WGS sequence"/>
</dbReference>
<comment type="caution">
    <text evidence="2">The sequence shown here is derived from an EMBL/GenBank/DDBJ whole genome shotgun (WGS) entry which is preliminary data.</text>
</comment>
<protein>
    <recommendedName>
        <fullName evidence="4">Heme peroxidase</fullName>
    </recommendedName>
</protein>